<keyword evidence="3" id="KW-1185">Reference proteome</keyword>
<keyword evidence="2" id="KW-0032">Aminotransferase</keyword>
<dbReference type="InterPro" id="IPR015424">
    <property type="entry name" value="PyrdxlP-dep_Trfase"/>
</dbReference>
<dbReference type="GO" id="GO:0008483">
    <property type="term" value="F:transaminase activity"/>
    <property type="evidence" value="ECO:0007669"/>
    <property type="project" value="UniProtKB-KW"/>
</dbReference>
<accession>A0ABV9Q7M4</accession>
<evidence type="ECO:0000313" key="2">
    <source>
        <dbReference type="EMBL" id="MFC4769938.1"/>
    </source>
</evidence>
<evidence type="ECO:0000256" key="1">
    <source>
        <dbReference type="ARBA" id="ARBA00022898"/>
    </source>
</evidence>
<keyword evidence="2" id="KW-0808">Transferase</keyword>
<dbReference type="RefSeq" id="WP_380029155.1">
    <property type="nucleotide sequence ID" value="NZ_JBHSHC010000153.1"/>
</dbReference>
<dbReference type="InterPro" id="IPR015422">
    <property type="entry name" value="PyrdxlP-dep_Trfase_small"/>
</dbReference>
<dbReference type="PANTHER" id="PTHR30244:SF36">
    <property type="entry name" value="3-OXO-GLUCOSE-6-PHOSPHATE:GLUTAMATE AMINOTRANSFERASE"/>
    <property type="match status" value="1"/>
</dbReference>
<keyword evidence="1" id="KW-0663">Pyridoxal phosphate</keyword>
<dbReference type="Proteomes" id="UP001596002">
    <property type="component" value="Unassembled WGS sequence"/>
</dbReference>
<name>A0ABV9Q7M4_9BACL</name>
<dbReference type="EMBL" id="JBHSHC010000153">
    <property type="protein sequence ID" value="MFC4769938.1"/>
    <property type="molecule type" value="Genomic_DNA"/>
</dbReference>
<dbReference type="PANTHER" id="PTHR30244">
    <property type="entry name" value="TRANSAMINASE"/>
    <property type="match status" value="1"/>
</dbReference>
<sequence length="83" mass="9930">MWHLFVVRTKERDRLQKYLFDHGVQTIIHYPIPPHQQAAYSEWNELHLPLTEQINNQVLSLPISPVLSRNEAEKVVEILNQYR</sequence>
<protein>
    <submittedName>
        <fullName evidence="2">DegT/DnrJ/EryC1/StrS family aminotransferase</fullName>
    </submittedName>
</protein>
<organism evidence="2 3">
    <name type="scientific">Effusibacillus consociatus</name>
    <dbReference type="NCBI Taxonomy" id="1117041"/>
    <lineage>
        <taxon>Bacteria</taxon>
        <taxon>Bacillati</taxon>
        <taxon>Bacillota</taxon>
        <taxon>Bacilli</taxon>
        <taxon>Bacillales</taxon>
        <taxon>Alicyclobacillaceae</taxon>
        <taxon>Effusibacillus</taxon>
    </lineage>
</organism>
<dbReference type="Gene3D" id="3.90.1150.10">
    <property type="entry name" value="Aspartate Aminotransferase, domain 1"/>
    <property type="match status" value="1"/>
</dbReference>
<reference evidence="3" key="1">
    <citation type="journal article" date="2019" name="Int. J. Syst. Evol. Microbiol.">
        <title>The Global Catalogue of Microorganisms (GCM) 10K type strain sequencing project: providing services to taxonomists for standard genome sequencing and annotation.</title>
        <authorList>
            <consortium name="The Broad Institute Genomics Platform"/>
            <consortium name="The Broad Institute Genome Sequencing Center for Infectious Disease"/>
            <person name="Wu L."/>
            <person name="Ma J."/>
        </authorList>
    </citation>
    <scope>NUCLEOTIDE SEQUENCE [LARGE SCALE GENOMIC DNA]</scope>
    <source>
        <strain evidence="3">WYCCWR 12678</strain>
    </source>
</reference>
<dbReference type="Pfam" id="PF01041">
    <property type="entry name" value="DegT_DnrJ_EryC1"/>
    <property type="match status" value="1"/>
</dbReference>
<gene>
    <name evidence="2" type="ORF">ACFO8Q_21875</name>
</gene>
<dbReference type="SUPFAM" id="SSF53383">
    <property type="entry name" value="PLP-dependent transferases"/>
    <property type="match status" value="1"/>
</dbReference>
<proteinExistence type="predicted"/>
<evidence type="ECO:0000313" key="3">
    <source>
        <dbReference type="Proteomes" id="UP001596002"/>
    </source>
</evidence>
<dbReference type="InterPro" id="IPR000653">
    <property type="entry name" value="DegT/StrS_aminotransferase"/>
</dbReference>
<comment type="caution">
    <text evidence="2">The sequence shown here is derived from an EMBL/GenBank/DDBJ whole genome shotgun (WGS) entry which is preliminary data.</text>
</comment>